<name>A0A0J8JM79_9ALTE</name>
<sequence length="97" mass="10937">MDFSAMQSGADKAIKLLKAVSNQNRLMILCCLQDKEMSVTELNQILTIPQSSLSQQLAALRNEGLVKTRREAQSIYYSLDSQEVVQLIDLLHAMYCE</sequence>
<evidence type="ECO:0000256" key="3">
    <source>
        <dbReference type="ARBA" id="ARBA00023163"/>
    </source>
</evidence>
<dbReference type="GO" id="GO:0003677">
    <property type="term" value="F:DNA binding"/>
    <property type="evidence" value="ECO:0007669"/>
    <property type="project" value="UniProtKB-KW"/>
</dbReference>
<evidence type="ECO:0000259" key="4">
    <source>
        <dbReference type="PROSITE" id="PS50987"/>
    </source>
</evidence>
<evidence type="ECO:0000313" key="5">
    <source>
        <dbReference type="EMBL" id="KMT65691.1"/>
    </source>
</evidence>
<organism evidence="5 6">
    <name type="scientific">Catenovulum maritimum</name>
    <dbReference type="NCBI Taxonomy" id="1513271"/>
    <lineage>
        <taxon>Bacteria</taxon>
        <taxon>Pseudomonadati</taxon>
        <taxon>Pseudomonadota</taxon>
        <taxon>Gammaproteobacteria</taxon>
        <taxon>Alteromonadales</taxon>
        <taxon>Alteromonadaceae</taxon>
        <taxon>Catenovulum</taxon>
    </lineage>
</organism>
<dbReference type="InterPro" id="IPR011991">
    <property type="entry name" value="ArsR-like_HTH"/>
</dbReference>
<dbReference type="PANTHER" id="PTHR43132:SF2">
    <property type="entry name" value="ARSENICAL RESISTANCE OPERON REPRESSOR ARSR-RELATED"/>
    <property type="match status" value="1"/>
</dbReference>
<keyword evidence="1" id="KW-0805">Transcription regulation</keyword>
<keyword evidence="2" id="KW-0238">DNA-binding</keyword>
<dbReference type="InterPro" id="IPR036390">
    <property type="entry name" value="WH_DNA-bd_sf"/>
</dbReference>
<dbReference type="RefSeq" id="WP_048691551.1">
    <property type="nucleotide sequence ID" value="NZ_KQ130487.1"/>
</dbReference>
<dbReference type="AlphaFoldDB" id="A0A0J8JM79"/>
<dbReference type="NCBIfam" id="NF033788">
    <property type="entry name" value="HTH_metalloreg"/>
    <property type="match status" value="1"/>
</dbReference>
<comment type="caution">
    <text evidence="5">The sequence shown here is derived from an EMBL/GenBank/DDBJ whole genome shotgun (WGS) entry which is preliminary data.</text>
</comment>
<dbReference type="CDD" id="cd00090">
    <property type="entry name" value="HTH_ARSR"/>
    <property type="match status" value="1"/>
</dbReference>
<evidence type="ECO:0000256" key="2">
    <source>
        <dbReference type="ARBA" id="ARBA00023125"/>
    </source>
</evidence>
<dbReference type="Gene3D" id="1.10.10.10">
    <property type="entry name" value="Winged helix-like DNA-binding domain superfamily/Winged helix DNA-binding domain"/>
    <property type="match status" value="1"/>
</dbReference>
<dbReference type="PANTHER" id="PTHR43132">
    <property type="entry name" value="ARSENICAL RESISTANCE OPERON REPRESSOR ARSR-RELATED"/>
    <property type="match status" value="1"/>
</dbReference>
<keyword evidence="3" id="KW-0804">Transcription</keyword>
<dbReference type="PROSITE" id="PS50987">
    <property type="entry name" value="HTH_ARSR_2"/>
    <property type="match status" value="1"/>
</dbReference>
<dbReference type="Pfam" id="PF01022">
    <property type="entry name" value="HTH_5"/>
    <property type="match status" value="1"/>
</dbReference>
<accession>A0A0J8JM79</accession>
<feature type="domain" description="HTH arsR-type" evidence="4">
    <location>
        <begin position="5"/>
        <end position="97"/>
    </location>
</feature>
<dbReference type="InterPro" id="IPR051011">
    <property type="entry name" value="Metal_resp_trans_reg"/>
</dbReference>
<dbReference type="STRING" id="1513271.XM47_08335"/>
<dbReference type="SMART" id="SM00418">
    <property type="entry name" value="HTH_ARSR"/>
    <property type="match status" value="1"/>
</dbReference>
<dbReference type="OrthoDB" id="9796124at2"/>
<evidence type="ECO:0000256" key="1">
    <source>
        <dbReference type="ARBA" id="ARBA00023015"/>
    </source>
</evidence>
<keyword evidence="6" id="KW-1185">Reference proteome</keyword>
<evidence type="ECO:0000313" key="6">
    <source>
        <dbReference type="Proteomes" id="UP000037600"/>
    </source>
</evidence>
<proteinExistence type="predicted"/>
<protein>
    <recommendedName>
        <fullName evidence="4">HTH arsR-type domain-containing protein</fullName>
    </recommendedName>
</protein>
<reference evidence="5 6" key="1">
    <citation type="submission" date="2015-04" db="EMBL/GenBank/DDBJ databases">
        <title>Draft Genome Sequence of the Novel Agar-Digesting Marine Bacterium Q1.</title>
        <authorList>
            <person name="Li Y."/>
            <person name="Li D."/>
            <person name="Chen G."/>
            <person name="Du Z."/>
        </authorList>
    </citation>
    <scope>NUCLEOTIDE SEQUENCE [LARGE SCALE GENOMIC DNA]</scope>
    <source>
        <strain evidence="5 6">Q1</strain>
    </source>
</reference>
<dbReference type="PRINTS" id="PR00778">
    <property type="entry name" value="HTHARSR"/>
</dbReference>
<dbReference type="EMBL" id="LAZL01000010">
    <property type="protein sequence ID" value="KMT65691.1"/>
    <property type="molecule type" value="Genomic_DNA"/>
</dbReference>
<dbReference type="InterPro" id="IPR036388">
    <property type="entry name" value="WH-like_DNA-bd_sf"/>
</dbReference>
<dbReference type="GO" id="GO:0003700">
    <property type="term" value="F:DNA-binding transcription factor activity"/>
    <property type="evidence" value="ECO:0007669"/>
    <property type="project" value="InterPro"/>
</dbReference>
<dbReference type="SUPFAM" id="SSF46785">
    <property type="entry name" value="Winged helix' DNA-binding domain"/>
    <property type="match status" value="1"/>
</dbReference>
<dbReference type="Proteomes" id="UP000037600">
    <property type="component" value="Unassembled WGS sequence"/>
</dbReference>
<dbReference type="InterPro" id="IPR001845">
    <property type="entry name" value="HTH_ArsR_DNA-bd_dom"/>
</dbReference>
<gene>
    <name evidence="5" type="ORF">XM47_08335</name>
</gene>